<dbReference type="SUPFAM" id="SSF51905">
    <property type="entry name" value="FAD/NAD(P)-binding domain"/>
    <property type="match status" value="1"/>
</dbReference>
<keyword evidence="8" id="KW-1185">Reference proteome</keyword>
<feature type="coiled-coil region" evidence="4">
    <location>
        <begin position="162"/>
        <end position="193"/>
    </location>
</feature>
<dbReference type="GO" id="GO:0016973">
    <property type="term" value="P:poly(A)+ mRNA export from nucleus"/>
    <property type="evidence" value="ECO:0007669"/>
    <property type="project" value="InterPro"/>
</dbReference>
<dbReference type="InterPro" id="IPR012476">
    <property type="entry name" value="GLE1"/>
</dbReference>
<comment type="caution">
    <text evidence="7">The sequence shown here is derived from an EMBL/GenBank/DDBJ whole genome shotgun (WGS) entry which is preliminary data.</text>
</comment>
<dbReference type="GO" id="GO:0005092">
    <property type="term" value="F:GDP-dissociation inhibitor activity"/>
    <property type="evidence" value="ECO:0007669"/>
    <property type="project" value="InterPro"/>
</dbReference>
<dbReference type="EMBL" id="JAPXFL010000001">
    <property type="protein sequence ID" value="KAK9512145.1"/>
    <property type="molecule type" value="Genomic_DNA"/>
</dbReference>
<dbReference type="Pfam" id="PF07817">
    <property type="entry name" value="GLE1"/>
    <property type="match status" value="1"/>
</dbReference>
<dbReference type="InterPro" id="IPR038506">
    <property type="entry name" value="GLE1-like_sf"/>
</dbReference>
<evidence type="ECO:0000256" key="2">
    <source>
        <dbReference type="ARBA" id="ARBA00024680"/>
    </source>
</evidence>
<dbReference type="InterPro" id="IPR036188">
    <property type="entry name" value="FAD/NAD-bd_sf"/>
</dbReference>
<evidence type="ECO:0000313" key="7">
    <source>
        <dbReference type="EMBL" id="KAK9512145.1"/>
    </source>
</evidence>
<sequence length="1159" mass="132031">MDEDIDKTGYSKVKTEALCKAFKYCCTVSEITIGPEASESITDVECVMKPTSPYSKAFQLKSCKNSPEFPSDFELSLNDRLEERFYAKKLLAELNNACNVDGQKMKFNILKKHEETLERAKEDAEHVRANIESRTLLRKLEIDEKKSSIQNRLIVRQQQLNSSSLSNNAAKKIQELKKQEEEQLREKALQRKKLYDMVYKNEMEFKNAYSEIVAVITNFKDFKQRIASEVELASKINVQFISLIERSKNDSITPAEVEVSSSLLKDILTISSKIKQEKEKYDDELKKKKEKEDEINLKKNLEHVKSPSPSSPPNISNDEKSEKSKYDYMEKYHSVTNYLMEIEQKLKPFITDETLKKYRSDCQKAINLPVNAISPCSAAHLTDKLKKLTTLLNGQHVTVADKRVSATSHPLGIIYCKNLLAEKIVKLGEQVVSSKPDAAFAIAAVTVAIWIEFPDFGKLLLAHFYRRCPYLIPVYWKLEENQTEEEYYKKLGFTYNDGVREELNMFLKRQGGIVRLFASLMITEKKKSLQSQPHPFNLGEGWKFLVAFVKLEPKPEISATILYDVLDVIGSSMLKLYGIQFNKLLHVICKFYLPRIIEATPEGKQGGPLCRLKTFLESIVKGKVLQPPKVLFIMDEDLPTEYDLIVVGTGLVESVVAAAASRIGKKVLHLDANSYYGHFWSTFNLDNFEQWISIKNDENREDRSGDEHTNHFKTCKDVHSLINVQWKWFLPEETNEEPETAADNVNEGAEKNDYTWTHKGLKKRSQKFNIDLSPKIILSKGPMVELLIRSGVSRYTEFISIHNVLLYINSVIEAVPFSKSDVFSSRTVSVIDKRILMKLLQEIQNFEVDSLENTSSKDETFYEYLRSFRIPENIEKYILYSIAGVSKETSRNDGIKAAQLFLSSLGVYGNSPFLWPLYGSSEIVQAFCRLCAVYGGIYCLNRGADEILVEGDKCTGILSGDKKLFAQNVVIPSSQAPYEFFTGKHLETISRGILITNKSLYSSGKKGASLLQFPSEDPSIPPVSIIELDSSTHSCPDGLCIVHLMKKGSDNDYKEFDRVINELFEIPKQPETAVNSECNDETKIENSKPTILFKLFFMLSQNQSEYSSIKPKNLHLCSGPVQFELDFISSLKTAEGIFREMYPDEEFLPAPIETPTEEE</sequence>
<evidence type="ECO:0000256" key="5">
    <source>
        <dbReference type="SAM" id="MobiDB-lite"/>
    </source>
</evidence>
<dbReference type="SUPFAM" id="SSF54373">
    <property type="entry name" value="FAD-linked reductases, C-terminal domain"/>
    <property type="match status" value="1"/>
</dbReference>
<dbReference type="Gene3D" id="3.30.519.10">
    <property type="entry name" value="Guanine Nucleotide Dissociation Inhibitor, domain 2"/>
    <property type="match status" value="1"/>
</dbReference>
<gene>
    <name evidence="7" type="ORF">O3M35_000632</name>
</gene>
<evidence type="ECO:0000256" key="1">
    <source>
        <dbReference type="ARBA" id="ARBA00005593"/>
    </source>
</evidence>
<dbReference type="Gene3D" id="1.10.405.10">
    <property type="entry name" value="Guanine Nucleotide Dissociation Inhibitor, domain 1"/>
    <property type="match status" value="1"/>
</dbReference>
<dbReference type="Proteomes" id="UP001461498">
    <property type="component" value="Unassembled WGS sequence"/>
</dbReference>
<evidence type="ECO:0000256" key="3">
    <source>
        <dbReference type="ARBA" id="ARBA00030897"/>
    </source>
</evidence>
<evidence type="ECO:0000259" key="6">
    <source>
        <dbReference type="Pfam" id="PF22603"/>
    </source>
</evidence>
<dbReference type="InterPro" id="IPR054420">
    <property type="entry name" value="RAE1_2_domI_C"/>
</dbReference>
<dbReference type="InterPro" id="IPR018203">
    <property type="entry name" value="GDP_dissociation_inhibitor"/>
</dbReference>
<name>A0AAW1DT52_9HEMI</name>
<keyword evidence="4" id="KW-0175">Coiled coil</keyword>
<dbReference type="Pfam" id="PF00996">
    <property type="entry name" value="GDI"/>
    <property type="match status" value="2"/>
</dbReference>
<reference evidence="7 8" key="1">
    <citation type="submission" date="2022-12" db="EMBL/GenBank/DDBJ databases">
        <title>Chromosome-level genome assembly of true bugs.</title>
        <authorList>
            <person name="Ma L."/>
            <person name="Li H."/>
        </authorList>
    </citation>
    <scope>NUCLEOTIDE SEQUENCE [LARGE SCALE GENOMIC DNA]</scope>
    <source>
        <strain evidence="7">Lab_2022b</strain>
    </source>
</reference>
<dbReference type="GO" id="GO:0005968">
    <property type="term" value="C:Rab-protein geranylgeranyltransferase complex"/>
    <property type="evidence" value="ECO:0007669"/>
    <property type="project" value="TreeGrafter"/>
</dbReference>
<dbReference type="Gene3D" id="3.50.50.60">
    <property type="entry name" value="FAD/NAD(P)-binding domain"/>
    <property type="match status" value="1"/>
</dbReference>
<feature type="region of interest" description="Disordered" evidence="5">
    <location>
        <begin position="296"/>
        <end position="323"/>
    </location>
</feature>
<accession>A0AAW1DT52</accession>
<evidence type="ECO:0000313" key="8">
    <source>
        <dbReference type="Proteomes" id="UP001461498"/>
    </source>
</evidence>
<comment type="similarity">
    <text evidence="1">Belongs to the Rab GDI family.</text>
</comment>
<dbReference type="GO" id="GO:0007264">
    <property type="term" value="P:small GTPase-mediated signal transduction"/>
    <property type="evidence" value="ECO:0007669"/>
    <property type="project" value="InterPro"/>
</dbReference>
<feature type="domain" description="RAE1/2" evidence="6">
    <location>
        <begin position="989"/>
        <end position="1120"/>
    </location>
</feature>
<dbReference type="GO" id="GO:0005829">
    <property type="term" value="C:cytosol"/>
    <property type="evidence" value="ECO:0007669"/>
    <property type="project" value="TreeGrafter"/>
</dbReference>
<evidence type="ECO:0000256" key="4">
    <source>
        <dbReference type="SAM" id="Coils"/>
    </source>
</evidence>
<dbReference type="GO" id="GO:0016192">
    <property type="term" value="P:vesicle-mediated transport"/>
    <property type="evidence" value="ECO:0007669"/>
    <property type="project" value="TreeGrafter"/>
</dbReference>
<protein>
    <recommendedName>
        <fullName evidence="3">GLE1 RNA export mediator</fullName>
    </recommendedName>
</protein>
<dbReference type="Gene3D" id="1.25.40.510">
    <property type="entry name" value="GLE1-like"/>
    <property type="match status" value="1"/>
</dbReference>
<dbReference type="PANTHER" id="PTHR11787:SF4">
    <property type="entry name" value="CHM, RAB ESCORT PROTEIN 1"/>
    <property type="match status" value="1"/>
</dbReference>
<organism evidence="7 8">
    <name type="scientific">Rhynocoris fuscipes</name>
    <dbReference type="NCBI Taxonomy" id="488301"/>
    <lineage>
        <taxon>Eukaryota</taxon>
        <taxon>Metazoa</taxon>
        <taxon>Ecdysozoa</taxon>
        <taxon>Arthropoda</taxon>
        <taxon>Hexapoda</taxon>
        <taxon>Insecta</taxon>
        <taxon>Pterygota</taxon>
        <taxon>Neoptera</taxon>
        <taxon>Paraneoptera</taxon>
        <taxon>Hemiptera</taxon>
        <taxon>Heteroptera</taxon>
        <taxon>Panheteroptera</taxon>
        <taxon>Cimicomorpha</taxon>
        <taxon>Reduviidae</taxon>
        <taxon>Harpactorinae</taxon>
        <taxon>Harpactorini</taxon>
        <taxon>Rhynocoris</taxon>
    </lineage>
</organism>
<comment type="function">
    <text evidence="2">Required for the export of mRNAs containing poly(A) tails from the nucleus into the cytoplasm. May be involved in the terminal step of the mRNA transport through the nuclear pore complex (NPC).</text>
</comment>
<dbReference type="Pfam" id="PF22603">
    <property type="entry name" value="RAE1_2_domI_C"/>
    <property type="match status" value="1"/>
</dbReference>
<dbReference type="PRINTS" id="PR00891">
    <property type="entry name" value="RABGDIREP"/>
</dbReference>
<feature type="compositionally biased region" description="Basic and acidic residues" evidence="5">
    <location>
        <begin position="296"/>
        <end position="305"/>
    </location>
</feature>
<dbReference type="GO" id="GO:0005643">
    <property type="term" value="C:nuclear pore"/>
    <property type="evidence" value="ECO:0007669"/>
    <property type="project" value="InterPro"/>
</dbReference>
<dbReference type="AlphaFoldDB" id="A0AAW1DT52"/>
<proteinExistence type="inferred from homology"/>
<dbReference type="PANTHER" id="PTHR11787">
    <property type="entry name" value="RAB GDP-DISSOCIATION INHIBITOR"/>
    <property type="match status" value="1"/>
</dbReference>